<organism evidence="2 3">
    <name type="scientific">Adhaeribacter soli</name>
    <dbReference type="NCBI Taxonomy" id="2607655"/>
    <lineage>
        <taxon>Bacteria</taxon>
        <taxon>Pseudomonadati</taxon>
        <taxon>Bacteroidota</taxon>
        <taxon>Cytophagia</taxon>
        <taxon>Cytophagales</taxon>
        <taxon>Hymenobacteraceae</taxon>
        <taxon>Adhaeribacter</taxon>
    </lineage>
</organism>
<name>A0A5N1J6I2_9BACT</name>
<feature type="signal peptide" evidence="1">
    <location>
        <begin position="1"/>
        <end position="19"/>
    </location>
</feature>
<reference evidence="2 3" key="1">
    <citation type="submission" date="2019-09" db="EMBL/GenBank/DDBJ databases">
        <title>Genome sequence of Adhaeribacter sp. M2.</title>
        <authorList>
            <person name="Srinivasan S."/>
        </authorList>
    </citation>
    <scope>NUCLEOTIDE SEQUENCE [LARGE SCALE GENOMIC DNA]</scope>
    <source>
        <strain evidence="2 3">M2</strain>
    </source>
</reference>
<evidence type="ECO:0000256" key="1">
    <source>
        <dbReference type="SAM" id="SignalP"/>
    </source>
</evidence>
<comment type="caution">
    <text evidence="2">The sequence shown here is derived from an EMBL/GenBank/DDBJ whole genome shotgun (WGS) entry which is preliminary data.</text>
</comment>
<keyword evidence="3" id="KW-1185">Reference proteome</keyword>
<dbReference type="EMBL" id="VTWT01000001">
    <property type="protein sequence ID" value="KAA9345562.1"/>
    <property type="molecule type" value="Genomic_DNA"/>
</dbReference>
<evidence type="ECO:0000313" key="3">
    <source>
        <dbReference type="Proteomes" id="UP000326570"/>
    </source>
</evidence>
<protein>
    <submittedName>
        <fullName evidence="2">Uncharacterized protein</fullName>
    </submittedName>
</protein>
<gene>
    <name evidence="2" type="ORF">F0P94_00280</name>
</gene>
<dbReference type="RefSeq" id="WP_150901704.1">
    <property type="nucleotide sequence ID" value="NZ_VTWT01000001.1"/>
</dbReference>
<sequence length="64" mass="6961">MKILTLLSAMLICFGIALNDAVTYVPDSTSINQAERYAKFGIETKDGYLLEEVTFIGKATGSVK</sequence>
<proteinExistence type="predicted"/>
<keyword evidence="1" id="KW-0732">Signal</keyword>
<feature type="chain" id="PRO_5024876134" evidence="1">
    <location>
        <begin position="20"/>
        <end position="64"/>
    </location>
</feature>
<dbReference type="AlphaFoldDB" id="A0A5N1J6I2"/>
<accession>A0A5N1J6I2</accession>
<dbReference type="Proteomes" id="UP000326570">
    <property type="component" value="Unassembled WGS sequence"/>
</dbReference>
<evidence type="ECO:0000313" key="2">
    <source>
        <dbReference type="EMBL" id="KAA9345562.1"/>
    </source>
</evidence>